<keyword evidence="2" id="KW-0235">DNA replication</keyword>
<evidence type="ECO:0000256" key="6">
    <source>
        <dbReference type="ARBA" id="ARBA00038447"/>
    </source>
</evidence>
<keyword evidence="4" id="KW-0539">Nucleus</keyword>
<protein>
    <submittedName>
        <fullName evidence="8">Uncharacterized protein</fullName>
    </submittedName>
</protein>
<feature type="region of interest" description="Disordered" evidence="7">
    <location>
        <begin position="167"/>
        <end position="273"/>
    </location>
</feature>
<evidence type="ECO:0000256" key="4">
    <source>
        <dbReference type="ARBA" id="ARBA00023242"/>
    </source>
</evidence>
<keyword evidence="3" id="KW-0238">DNA-binding</keyword>
<dbReference type="OrthoDB" id="121932at2759"/>
<proteinExistence type="inferred from homology"/>
<dbReference type="InterPro" id="IPR018607">
    <property type="entry name" value="Ctf8"/>
</dbReference>
<comment type="caution">
    <text evidence="8">The sequence shown here is derived from an EMBL/GenBank/DDBJ whole genome shotgun (WGS) entry which is preliminary data.</text>
</comment>
<dbReference type="EMBL" id="PUHQ01000094">
    <property type="protein sequence ID" value="KAG0656625.1"/>
    <property type="molecule type" value="Genomic_DNA"/>
</dbReference>
<dbReference type="PANTHER" id="PTHR28605:SF1">
    <property type="entry name" value="CHROMOSOME TRANSMISSION FIDELITY FACTOR 8"/>
    <property type="match status" value="1"/>
</dbReference>
<dbReference type="Proteomes" id="UP000777482">
    <property type="component" value="Unassembled WGS sequence"/>
</dbReference>
<feature type="compositionally biased region" description="Low complexity" evidence="7">
    <location>
        <begin position="198"/>
        <end position="223"/>
    </location>
</feature>
<dbReference type="GO" id="GO:0006260">
    <property type="term" value="P:DNA replication"/>
    <property type="evidence" value="ECO:0007669"/>
    <property type="project" value="UniProtKB-KW"/>
</dbReference>
<feature type="region of interest" description="Disordered" evidence="7">
    <location>
        <begin position="1"/>
        <end position="66"/>
    </location>
</feature>
<dbReference type="PANTHER" id="PTHR28605">
    <property type="entry name" value="CTF8, CHROMOSOME TRANSMISSION FIDELITY FACTOR 8 HOMOLOG (S. CEREVISIAE)"/>
    <property type="match status" value="1"/>
</dbReference>
<dbReference type="AlphaFoldDB" id="A0A9P6VW57"/>
<sequence>MQLPLEPSASLADQLASDQGGQGVPPLAFIDDEPFLLELQGSLDPPKGEDADTTERLGGMSGLRVGKLDFENPKKPILRIAHHRLEGKIEKLATPYALLRTRPNDPSSPRDADSERPAKRPRTDSSGIWPNAAASRSGPEGGSLDVPSKRIEIVALIRNKLVFSKRPEPLIDVSSEADPTFETRKRAALESNKGVKGPRGAAAATAMPGGSTTSAGSAGPAAGKGVSTGGSGAEASAKAPASGAKPANAGLGKASNFFAPRKPAAAKPAGEKS</sequence>
<evidence type="ECO:0000256" key="3">
    <source>
        <dbReference type="ARBA" id="ARBA00023125"/>
    </source>
</evidence>
<evidence type="ECO:0000313" key="8">
    <source>
        <dbReference type="EMBL" id="KAG0656625.1"/>
    </source>
</evidence>
<dbReference type="Pfam" id="PF09696">
    <property type="entry name" value="Ctf8"/>
    <property type="match status" value="1"/>
</dbReference>
<feature type="compositionally biased region" description="Basic and acidic residues" evidence="7">
    <location>
        <begin position="108"/>
        <end position="123"/>
    </location>
</feature>
<name>A0A9P6VW57_RHOMI</name>
<dbReference type="GO" id="GO:0031390">
    <property type="term" value="C:Ctf18 RFC-like complex"/>
    <property type="evidence" value="ECO:0007669"/>
    <property type="project" value="InterPro"/>
</dbReference>
<evidence type="ECO:0000256" key="7">
    <source>
        <dbReference type="SAM" id="MobiDB-lite"/>
    </source>
</evidence>
<gene>
    <name evidence="8" type="ORF">C6P46_007029</name>
</gene>
<organism evidence="8 9">
    <name type="scientific">Rhodotorula mucilaginosa</name>
    <name type="common">Yeast</name>
    <name type="synonym">Rhodotorula rubra</name>
    <dbReference type="NCBI Taxonomy" id="5537"/>
    <lineage>
        <taxon>Eukaryota</taxon>
        <taxon>Fungi</taxon>
        <taxon>Dikarya</taxon>
        <taxon>Basidiomycota</taxon>
        <taxon>Pucciniomycotina</taxon>
        <taxon>Microbotryomycetes</taxon>
        <taxon>Sporidiobolales</taxon>
        <taxon>Sporidiobolaceae</taxon>
        <taxon>Rhodotorula</taxon>
    </lineage>
</organism>
<evidence type="ECO:0000256" key="5">
    <source>
        <dbReference type="ARBA" id="ARBA00023306"/>
    </source>
</evidence>
<keyword evidence="5" id="KW-0131">Cell cycle</keyword>
<feature type="compositionally biased region" description="Low complexity" evidence="7">
    <location>
        <begin position="259"/>
        <end position="273"/>
    </location>
</feature>
<reference evidence="8 9" key="1">
    <citation type="submission" date="2020-11" db="EMBL/GenBank/DDBJ databases">
        <title>Kefir isolates.</title>
        <authorList>
            <person name="Marcisauskas S."/>
            <person name="Kim Y."/>
            <person name="Blasche S."/>
        </authorList>
    </citation>
    <scope>NUCLEOTIDE SEQUENCE [LARGE SCALE GENOMIC DNA]</scope>
    <source>
        <strain evidence="8 9">KR</strain>
    </source>
</reference>
<evidence type="ECO:0000256" key="1">
    <source>
        <dbReference type="ARBA" id="ARBA00004123"/>
    </source>
</evidence>
<evidence type="ECO:0000313" key="9">
    <source>
        <dbReference type="Proteomes" id="UP000777482"/>
    </source>
</evidence>
<feature type="compositionally biased region" description="Basic and acidic residues" evidence="7">
    <location>
        <begin position="46"/>
        <end position="55"/>
    </location>
</feature>
<comment type="similarity">
    <text evidence="6">Belongs to the CTF8 family.</text>
</comment>
<feature type="compositionally biased region" description="Low complexity" evidence="7">
    <location>
        <begin position="233"/>
        <end position="250"/>
    </location>
</feature>
<dbReference type="GO" id="GO:0003677">
    <property type="term" value="F:DNA binding"/>
    <property type="evidence" value="ECO:0007669"/>
    <property type="project" value="UniProtKB-KW"/>
</dbReference>
<dbReference type="GO" id="GO:0007064">
    <property type="term" value="P:mitotic sister chromatid cohesion"/>
    <property type="evidence" value="ECO:0007669"/>
    <property type="project" value="InterPro"/>
</dbReference>
<feature type="region of interest" description="Disordered" evidence="7">
    <location>
        <begin position="92"/>
        <end position="147"/>
    </location>
</feature>
<keyword evidence="9" id="KW-1185">Reference proteome</keyword>
<evidence type="ECO:0000256" key="2">
    <source>
        <dbReference type="ARBA" id="ARBA00022705"/>
    </source>
</evidence>
<comment type="subcellular location">
    <subcellularLocation>
        <location evidence="1">Nucleus</location>
    </subcellularLocation>
</comment>
<accession>A0A9P6VW57</accession>